<keyword evidence="1" id="KW-0472">Membrane</keyword>
<keyword evidence="3" id="KW-0808">Transferase</keyword>
<reference evidence="3 4" key="1">
    <citation type="submission" date="2024-03" db="EMBL/GenBank/DDBJ databases">
        <title>Human intestinal bacterial collection.</title>
        <authorList>
            <person name="Pauvert C."/>
            <person name="Hitch T.C.A."/>
            <person name="Clavel T."/>
        </authorList>
    </citation>
    <scope>NUCLEOTIDE SEQUENCE [LARGE SCALE GENOMIC DNA]</scope>
    <source>
        <strain evidence="3 4">CLA-KB-H122</strain>
    </source>
</reference>
<keyword evidence="4" id="KW-1185">Reference proteome</keyword>
<evidence type="ECO:0000256" key="1">
    <source>
        <dbReference type="SAM" id="Phobius"/>
    </source>
</evidence>
<protein>
    <submittedName>
        <fullName evidence="3">Histidine kinase</fullName>
    </submittedName>
</protein>
<dbReference type="Pfam" id="PF06580">
    <property type="entry name" value="His_kinase"/>
    <property type="match status" value="1"/>
</dbReference>
<keyword evidence="1" id="KW-0812">Transmembrane</keyword>
<sequence>MARQRHIPKGRPLMAGTVLLILLVAVVLASGRIINGIAVQMSGRIVTQISQYHYRLLQVEFERPVEVLTTAARFTHSHPAPSEAEMNVLTATLMETDPKIGCIWFMERGETVVRTYPRRGTPGVTAAGEERRRLVAELRDDSVRSCVSRSGETPVWSLVCRVRDERGGEHFCGVDLPLTDIYAYMTEQDPHSPSYATLFDPEGVIVYHPDHRRLGRSVSETRDSTAFREVLVSGRKIIASVVSDYLEIAEERIYYPLQLGNSRWVAGIGIPRLTIEQEIDDFHLYTILTAVVSVLFFATLLVVAQRRWRREYDLRRLSEQESAQLHLQQVLEQIDPHFLFNSLNSLYALIRCNPEQAREFTLTLSKVYRHVLERRKQILSTLADEIDFTWQYYSLQKIRFGDRIELTTAIDPALRNWRIPAMSLQTLVENALKHNRITSCNPLHIRIRTEGESLLIENNFTPRSEGNAESLGVGLERIRSVYRFYTEENISIASDSGTFRCRLPLLPPEK</sequence>
<evidence type="ECO:0000259" key="2">
    <source>
        <dbReference type="Pfam" id="PF06580"/>
    </source>
</evidence>
<comment type="caution">
    <text evidence="3">The sequence shown here is derived from an EMBL/GenBank/DDBJ whole genome shotgun (WGS) entry which is preliminary data.</text>
</comment>
<evidence type="ECO:0000313" key="4">
    <source>
        <dbReference type="Proteomes" id="UP001460202"/>
    </source>
</evidence>
<accession>A0ABV1GWC2</accession>
<dbReference type="PANTHER" id="PTHR34220">
    <property type="entry name" value="SENSOR HISTIDINE KINASE YPDA"/>
    <property type="match status" value="1"/>
</dbReference>
<evidence type="ECO:0000313" key="3">
    <source>
        <dbReference type="EMBL" id="MEQ2544710.1"/>
    </source>
</evidence>
<organism evidence="3 4">
    <name type="scientific">Alistipes intestinihominis</name>
    <dbReference type="NCBI Taxonomy" id="3133172"/>
    <lineage>
        <taxon>Bacteria</taxon>
        <taxon>Pseudomonadati</taxon>
        <taxon>Bacteroidota</taxon>
        <taxon>Bacteroidia</taxon>
        <taxon>Bacteroidales</taxon>
        <taxon>Rikenellaceae</taxon>
        <taxon>Alistipes</taxon>
    </lineage>
</organism>
<feature type="transmembrane region" description="Helical" evidence="1">
    <location>
        <begin position="282"/>
        <end position="304"/>
    </location>
</feature>
<dbReference type="RefSeq" id="WP_349094071.1">
    <property type="nucleotide sequence ID" value="NZ_JBBMFL010000006.1"/>
</dbReference>
<feature type="domain" description="Signal transduction histidine kinase internal region" evidence="2">
    <location>
        <begin position="327"/>
        <end position="404"/>
    </location>
</feature>
<dbReference type="EMBL" id="JBBMFL010000006">
    <property type="protein sequence ID" value="MEQ2544710.1"/>
    <property type="molecule type" value="Genomic_DNA"/>
</dbReference>
<dbReference type="Gene3D" id="3.30.565.10">
    <property type="entry name" value="Histidine kinase-like ATPase, C-terminal domain"/>
    <property type="match status" value="1"/>
</dbReference>
<dbReference type="PANTHER" id="PTHR34220:SF7">
    <property type="entry name" value="SENSOR HISTIDINE KINASE YPDA"/>
    <property type="match status" value="1"/>
</dbReference>
<dbReference type="CDD" id="cd18774">
    <property type="entry name" value="PDC2_HK_sensor"/>
    <property type="match status" value="1"/>
</dbReference>
<keyword evidence="3" id="KW-0418">Kinase</keyword>
<gene>
    <name evidence="3" type="ORF">WMO46_07085</name>
</gene>
<dbReference type="InterPro" id="IPR010559">
    <property type="entry name" value="Sig_transdc_His_kin_internal"/>
</dbReference>
<proteinExistence type="predicted"/>
<name>A0ABV1GWC2_9BACT</name>
<dbReference type="Proteomes" id="UP001460202">
    <property type="component" value="Unassembled WGS sequence"/>
</dbReference>
<keyword evidence="1" id="KW-1133">Transmembrane helix</keyword>
<dbReference type="GO" id="GO:0016301">
    <property type="term" value="F:kinase activity"/>
    <property type="evidence" value="ECO:0007669"/>
    <property type="project" value="UniProtKB-KW"/>
</dbReference>
<dbReference type="InterPro" id="IPR050640">
    <property type="entry name" value="Bact_2-comp_sensor_kinase"/>
</dbReference>
<dbReference type="InterPro" id="IPR036890">
    <property type="entry name" value="HATPase_C_sf"/>
</dbReference>
<dbReference type="Gene3D" id="3.30.450.20">
    <property type="entry name" value="PAS domain"/>
    <property type="match status" value="1"/>
</dbReference>